<feature type="transmembrane region" description="Helical" evidence="6">
    <location>
        <begin position="128"/>
        <end position="148"/>
    </location>
</feature>
<dbReference type="InterPro" id="IPR001851">
    <property type="entry name" value="ABC_transp_permease"/>
</dbReference>
<evidence type="ECO:0000313" key="8">
    <source>
        <dbReference type="Proteomes" id="UP001165586"/>
    </source>
</evidence>
<keyword evidence="8" id="KW-1185">Reference proteome</keyword>
<keyword evidence="5 6" id="KW-0472">Membrane</keyword>
<dbReference type="PANTHER" id="PTHR32196:SF63">
    <property type="entry name" value="INNER MEMBRANE ABC TRANSPORTER PERMEASE PROTEIN YJFF"/>
    <property type="match status" value="1"/>
</dbReference>
<feature type="transmembrane region" description="Helical" evidence="6">
    <location>
        <begin position="302"/>
        <end position="320"/>
    </location>
</feature>
<feature type="transmembrane region" description="Helical" evidence="6">
    <location>
        <begin position="20"/>
        <end position="39"/>
    </location>
</feature>
<evidence type="ECO:0000256" key="6">
    <source>
        <dbReference type="SAM" id="Phobius"/>
    </source>
</evidence>
<proteinExistence type="predicted"/>
<keyword evidence="3 6" id="KW-0812">Transmembrane</keyword>
<comment type="subcellular location">
    <subcellularLocation>
        <location evidence="1">Cell membrane</location>
        <topology evidence="1">Multi-pass membrane protein</topology>
    </subcellularLocation>
</comment>
<dbReference type="EMBL" id="JANLCJ010000004">
    <property type="protein sequence ID" value="MCS5734724.1"/>
    <property type="molecule type" value="Genomic_DNA"/>
</dbReference>
<feature type="transmembrane region" description="Helical" evidence="6">
    <location>
        <begin position="98"/>
        <end position="121"/>
    </location>
</feature>
<comment type="caution">
    <text evidence="7">The sequence shown here is derived from an EMBL/GenBank/DDBJ whole genome shotgun (WGS) entry which is preliminary data.</text>
</comment>
<dbReference type="PANTHER" id="PTHR32196">
    <property type="entry name" value="ABC TRANSPORTER PERMEASE PROTEIN YPHD-RELATED-RELATED"/>
    <property type="match status" value="1"/>
</dbReference>
<feature type="transmembrane region" description="Helical" evidence="6">
    <location>
        <begin position="220"/>
        <end position="239"/>
    </location>
</feature>
<evidence type="ECO:0000256" key="3">
    <source>
        <dbReference type="ARBA" id="ARBA00022692"/>
    </source>
</evidence>
<evidence type="ECO:0000313" key="7">
    <source>
        <dbReference type="EMBL" id="MCS5734724.1"/>
    </source>
</evidence>
<feature type="transmembrane region" description="Helical" evidence="6">
    <location>
        <begin position="51"/>
        <end position="70"/>
    </location>
</feature>
<evidence type="ECO:0000256" key="4">
    <source>
        <dbReference type="ARBA" id="ARBA00022989"/>
    </source>
</evidence>
<feature type="transmembrane region" description="Helical" evidence="6">
    <location>
        <begin position="251"/>
        <end position="267"/>
    </location>
</feature>
<accession>A0ABT2H457</accession>
<gene>
    <name evidence="7" type="ORF">N1032_13350</name>
</gene>
<evidence type="ECO:0000256" key="5">
    <source>
        <dbReference type="ARBA" id="ARBA00023136"/>
    </source>
</evidence>
<evidence type="ECO:0000256" key="1">
    <source>
        <dbReference type="ARBA" id="ARBA00004651"/>
    </source>
</evidence>
<feature type="transmembrane region" description="Helical" evidence="6">
    <location>
        <begin position="274"/>
        <end position="296"/>
    </location>
</feature>
<organism evidence="7 8">
    <name type="scientific">Herbiconiux daphne</name>
    <dbReference type="NCBI Taxonomy" id="2970914"/>
    <lineage>
        <taxon>Bacteria</taxon>
        <taxon>Bacillati</taxon>
        <taxon>Actinomycetota</taxon>
        <taxon>Actinomycetes</taxon>
        <taxon>Micrococcales</taxon>
        <taxon>Microbacteriaceae</taxon>
        <taxon>Herbiconiux</taxon>
    </lineage>
</organism>
<keyword evidence="2" id="KW-1003">Cell membrane</keyword>
<protein>
    <submittedName>
        <fullName evidence="7">ABC transporter permease</fullName>
    </submittedName>
</protein>
<dbReference type="Proteomes" id="UP001165586">
    <property type="component" value="Unassembled WGS sequence"/>
</dbReference>
<reference evidence="7" key="1">
    <citation type="submission" date="2022-08" db="EMBL/GenBank/DDBJ databases">
        <authorList>
            <person name="Deng Y."/>
            <person name="Han X.-F."/>
            <person name="Zhang Y.-Q."/>
        </authorList>
    </citation>
    <scope>NUCLEOTIDE SEQUENCE</scope>
    <source>
        <strain evidence="7">CPCC 203386</strain>
    </source>
</reference>
<keyword evidence="4 6" id="KW-1133">Transmembrane helix</keyword>
<dbReference type="CDD" id="cd06579">
    <property type="entry name" value="TM_PBP1_transp_AraH_like"/>
    <property type="match status" value="1"/>
</dbReference>
<dbReference type="Pfam" id="PF02653">
    <property type="entry name" value="BPD_transp_2"/>
    <property type="match status" value="1"/>
</dbReference>
<name>A0ABT2H457_9MICO</name>
<dbReference type="RefSeq" id="WP_259539592.1">
    <property type="nucleotide sequence ID" value="NZ_JANLCJ010000004.1"/>
</dbReference>
<evidence type="ECO:0000256" key="2">
    <source>
        <dbReference type="ARBA" id="ARBA00022475"/>
    </source>
</evidence>
<feature type="transmembrane region" description="Helical" evidence="6">
    <location>
        <begin position="168"/>
        <end position="188"/>
    </location>
</feature>
<sequence length="328" mass="34051">MDNSLLARFRRATHGQPVPALIALALIVVVIAAQAPVFMTAGNIANVIDQAAIPAIIVVGLSFVILMGSIDLSVEGVMAVGSMSAALLVANDRNSLDFGLWALPVVMIIGGVLGLVSGLAVTRLRIPSFLATIAIASVASGIALILFGTSAKPQIVDPVFIDLTQGTFLGFTKVSWLALVIVLLGLVIQRYTRFGRYAYVIGGSEEIAKLSGIDVRRYRLLAFVIAGMCSSLAGALTASRTSIGSTTPGDGLLFLTIASVVIGGTILTGGRGGVLHSVIGVLIMGVIVTGMVLIGVSGFYQQIIQGVVLLVAVTAVAWKLRRPMRVVM</sequence>